<gene>
    <name evidence="3" type="ORF">DI564_09270</name>
</gene>
<dbReference type="InterPro" id="IPR050261">
    <property type="entry name" value="FrsA_esterase"/>
</dbReference>
<evidence type="ECO:0000313" key="4">
    <source>
        <dbReference type="Proteomes" id="UP000249046"/>
    </source>
</evidence>
<keyword evidence="1" id="KW-0378">Hydrolase</keyword>
<comment type="caution">
    <text evidence="3">The sequence shown here is derived from an EMBL/GenBank/DDBJ whole genome shotgun (WGS) entry which is preliminary data.</text>
</comment>
<dbReference type="InterPro" id="IPR029058">
    <property type="entry name" value="AB_hydrolase_fold"/>
</dbReference>
<evidence type="ECO:0000313" key="3">
    <source>
        <dbReference type="EMBL" id="PZQ15504.1"/>
    </source>
</evidence>
<proteinExistence type="predicted"/>
<dbReference type="Pfam" id="PF03403">
    <property type="entry name" value="PAF-AH_p_II"/>
    <property type="match status" value="1"/>
</dbReference>
<dbReference type="SUPFAM" id="SSF53474">
    <property type="entry name" value="alpha/beta-Hydrolases"/>
    <property type="match status" value="1"/>
</dbReference>
<evidence type="ECO:0000256" key="1">
    <source>
        <dbReference type="ARBA" id="ARBA00022801"/>
    </source>
</evidence>
<feature type="chain" id="PRO_5015851810" description="Dienelactone hydrolase" evidence="2">
    <location>
        <begin position="25"/>
        <end position="352"/>
    </location>
</feature>
<reference evidence="3 4" key="1">
    <citation type="submission" date="2017-08" db="EMBL/GenBank/DDBJ databases">
        <title>Infants hospitalized years apart are colonized by the same room-sourced microbial strains.</title>
        <authorList>
            <person name="Brooks B."/>
            <person name="Olm M.R."/>
            <person name="Firek B.A."/>
            <person name="Baker R."/>
            <person name="Thomas B.C."/>
            <person name="Morowitz M.J."/>
            <person name="Banfield J.F."/>
        </authorList>
    </citation>
    <scope>NUCLEOTIDE SEQUENCE [LARGE SCALE GENOMIC DNA]</scope>
    <source>
        <strain evidence="3">S2_005_003_R2_42</strain>
    </source>
</reference>
<organism evidence="3 4">
    <name type="scientific">Rhodanobacter denitrificans</name>
    <dbReference type="NCBI Taxonomy" id="666685"/>
    <lineage>
        <taxon>Bacteria</taxon>
        <taxon>Pseudomonadati</taxon>
        <taxon>Pseudomonadota</taxon>
        <taxon>Gammaproteobacteria</taxon>
        <taxon>Lysobacterales</taxon>
        <taxon>Rhodanobacteraceae</taxon>
        <taxon>Rhodanobacter</taxon>
    </lineage>
</organism>
<name>A0A2W5KIC6_9GAMM</name>
<feature type="signal peptide" evidence="2">
    <location>
        <begin position="1"/>
        <end position="24"/>
    </location>
</feature>
<dbReference type="InterPro" id="IPR016986">
    <property type="entry name" value="UCP031982_abhydr"/>
</dbReference>
<evidence type="ECO:0008006" key="5">
    <source>
        <dbReference type="Google" id="ProtNLM"/>
    </source>
</evidence>
<sequence length="352" mass="36685">MSVKAWATTALFVVLVAAGMPCRAAGVGIAALEMADPVGGGTMSGYLFYPASVPAGSTTTLGPYTVAATRDAPALAGAKPLIVISHGQAGSSLGHHDLATTLAGAGFIVATLEHPKDNVRDASGVGTSAVLVGRPVQVSATIDALLADARWKDRIDPRRIGVAGYSVGGYTALMAVGAVPRFVRLIGYCTRHRRSGAICNDARRLATEARTHGLSLQAYLAGVQDDLSRRGPTADPRIRAAFVMAPLGLLFDGPGLAATDRPVFLAYGEHDEILLPPENALHVKREVKTLDGVRAVPKADHWVFLAPCSAALVETMPELCRDPEGVDRAAVHAQVDADAVAFFRKTLVVAGD</sequence>
<dbReference type="GO" id="GO:0052689">
    <property type="term" value="F:carboxylic ester hydrolase activity"/>
    <property type="evidence" value="ECO:0007669"/>
    <property type="project" value="UniProtKB-ARBA"/>
</dbReference>
<dbReference type="EMBL" id="QFPO01000006">
    <property type="protein sequence ID" value="PZQ15504.1"/>
    <property type="molecule type" value="Genomic_DNA"/>
</dbReference>
<protein>
    <recommendedName>
        <fullName evidence="5">Dienelactone hydrolase</fullName>
    </recommendedName>
</protein>
<dbReference type="PANTHER" id="PTHR22946">
    <property type="entry name" value="DIENELACTONE HYDROLASE DOMAIN-CONTAINING PROTEIN-RELATED"/>
    <property type="match status" value="1"/>
</dbReference>
<evidence type="ECO:0000256" key="2">
    <source>
        <dbReference type="SAM" id="SignalP"/>
    </source>
</evidence>
<dbReference type="PANTHER" id="PTHR22946:SF9">
    <property type="entry name" value="POLYKETIDE TRANSFERASE AF380"/>
    <property type="match status" value="1"/>
</dbReference>
<accession>A0A2W5KIC6</accession>
<dbReference type="PIRSF" id="PIRSF031982">
    <property type="entry name" value="UCP031982_abhydr"/>
    <property type="match status" value="1"/>
</dbReference>
<keyword evidence="2" id="KW-0732">Signal</keyword>
<dbReference type="Gene3D" id="3.40.50.1820">
    <property type="entry name" value="alpha/beta hydrolase"/>
    <property type="match status" value="1"/>
</dbReference>
<dbReference type="Proteomes" id="UP000249046">
    <property type="component" value="Unassembled WGS sequence"/>
</dbReference>
<dbReference type="AlphaFoldDB" id="A0A2W5KIC6"/>